<feature type="domain" description="PAS" evidence="18">
    <location>
        <begin position="349"/>
        <end position="419"/>
    </location>
</feature>
<dbReference type="InterPro" id="IPR013655">
    <property type="entry name" value="PAS_fold_3"/>
</dbReference>
<dbReference type="SMART" id="SM00448">
    <property type="entry name" value="REC"/>
    <property type="match status" value="2"/>
</dbReference>
<dbReference type="GO" id="GO:0005524">
    <property type="term" value="F:ATP binding"/>
    <property type="evidence" value="ECO:0007669"/>
    <property type="project" value="UniProtKB-KW"/>
</dbReference>
<keyword evidence="4 12" id="KW-0597">Phosphoprotein</keyword>
<dbReference type="GO" id="GO:0000155">
    <property type="term" value="F:phosphorelay sensor kinase activity"/>
    <property type="evidence" value="ECO:0007669"/>
    <property type="project" value="InterPro"/>
</dbReference>
<comment type="subcellular location">
    <subcellularLocation>
        <location evidence="2">Membrane</location>
    </subcellularLocation>
</comment>
<dbReference type="PROSITE" id="PS50110">
    <property type="entry name" value="RESPONSE_REGULATORY"/>
    <property type="match status" value="2"/>
</dbReference>
<dbReference type="SUPFAM" id="SSF52172">
    <property type="entry name" value="CheY-like"/>
    <property type="match status" value="2"/>
</dbReference>
<dbReference type="Pfam" id="PF00512">
    <property type="entry name" value="HisKA"/>
    <property type="match status" value="1"/>
</dbReference>
<keyword evidence="15" id="KW-0812">Transmembrane</keyword>
<reference evidence="20 21" key="1">
    <citation type="submission" date="2015-03" db="EMBL/GenBank/DDBJ databases">
        <title>Genome sequencing of Methylobacterium variabile DSM 16961.</title>
        <authorList>
            <person name="Chaudhry V."/>
            <person name="Patil P.B."/>
        </authorList>
    </citation>
    <scope>NUCLEOTIDE SEQUENCE [LARGE SCALE GENOMIC DNA]</scope>
    <source>
        <strain evidence="20 21">DSM 16961</strain>
    </source>
</reference>
<dbReference type="PANTHER" id="PTHR43047:SF72">
    <property type="entry name" value="OSMOSENSING HISTIDINE PROTEIN KINASE SLN1"/>
    <property type="match status" value="1"/>
</dbReference>
<organism evidence="20 21">
    <name type="scientific">Methylobacterium variabile</name>
    <dbReference type="NCBI Taxonomy" id="298794"/>
    <lineage>
        <taxon>Bacteria</taxon>
        <taxon>Pseudomonadati</taxon>
        <taxon>Pseudomonadota</taxon>
        <taxon>Alphaproteobacteria</taxon>
        <taxon>Hyphomicrobiales</taxon>
        <taxon>Methylobacteriaceae</taxon>
        <taxon>Methylobacterium</taxon>
    </lineage>
</organism>
<dbReference type="PROSITE" id="PS50113">
    <property type="entry name" value="PAC"/>
    <property type="match status" value="1"/>
</dbReference>
<dbReference type="Pfam" id="PF00072">
    <property type="entry name" value="Response_reg"/>
    <property type="match status" value="2"/>
</dbReference>
<feature type="transmembrane region" description="Helical" evidence="15">
    <location>
        <begin position="185"/>
        <end position="207"/>
    </location>
</feature>
<dbReference type="Gene3D" id="3.40.50.2300">
    <property type="match status" value="2"/>
</dbReference>
<evidence type="ECO:0000259" key="19">
    <source>
        <dbReference type="PROSITE" id="PS50113"/>
    </source>
</evidence>
<evidence type="ECO:0000256" key="13">
    <source>
        <dbReference type="SAM" id="Coils"/>
    </source>
</evidence>
<dbReference type="FunFam" id="1.10.287.130:FF:000038">
    <property type="entry name" value="Sensory transduction histidine kinase"/>
    <property type="match status" value="1"/>
</dbReference>
<dbReference type="PATRIC" id="fig|298794.3.peg.5647"/>
<feature type="domain" description="Response regulatory" evidence="17">
    <location>
        <begin position="859"/>
        <end position="975"/>
    </location>
</feature>
<evidence type="ECO:0000256" key="15">
    <source>
        <dbReference type="SAM" id="Phobius"/>
    </source>
</evidence>
<dbReference type="SUPFAM" id="SSF55874">
    <property type="entry name" value="ATPase domain of HSP90 chaperone/DNA topoisomerase II/histidine kinase"/>
    <property type="match status" value="1"/>
</dbReference>
<keyword evidence="8" id="KW-0067">ATP-binding</keyword>
<dbReference type="InterPro" id="IPR007891">
    <property type="entry name" value="CHASE3"/>
</dbReference>
<dbReference type="Gene3D" id="3.30.450.20">
    <property type="entry name" value="PAS domain"/>
    <property type="match status" value="2"/>
</dbReference>
<dbReference type="InterPro" id="IPR035965">
    <property type="entry name" value="PAS-like_dom_sf"/>
</dbReference>
<gene>
    <name evidence="20" type="ORF">VQ02_07050</name>
</gene>
<feature type="transmembrane region" description="Helical" evidence="15">
    <location>
        <begin position="25"/>
        <end position="44"/>
    </location>
</feature>
<dbReference type="SUPFAM" id="SSF47384">
    <property type="entry name" value="Homodimeric domain of signal transducing histidine kinase"/>
    <property type="match status" value="1"/>
</dbReference>
<dbReference type="Gene3D" id="1.10.287.130">
    <property type="match status" value="1"/>
</dbReference>
<keyword evidence="9" id="KW-0902">Two-component regulatory system</keyword>
<dbReference type="PANTHER" id="PTHR43047">
    <property type="entry name" value="TWO-COMPONENT HISTIDINE PROTEIN KINASE"/>
    <property type="match status" value="1"/>
</dbReference>
<dbReference type="CDD" id="cd16922">
    <property type="entry name" value="HATPase_EvgS-ArcB-TorS-like"/>
    <property type="match status" value="1"/>
</dbReference>
<dbReference type="GO" id="GO:0009927">
    <property type="term" value="F:histidine phosphotransfer kinase activity"/>
    <property type="evidence" value="ECO:0007669"/>
    <property type="project" value="TreeGrafter"/>
</dbReference>
<keyword evidence="21" id="KW-1185">Reference proteome</keyword>
<evidence type="ECO:0000313" key="21">
    <source>
        <dbReference type="Proteomes" id="UP000035955"/>
    </source>
</evidence>
<evidence type="ECO:0000259" key="18">
    <source>
        <dbReference type="PROSITE" id="PS50112"/>
    </source>
</evidence>
<keyword evidence="5" id="KW-0808">Transferase</keyword>
<keyword evidence="10 15" id="KW-0472">Membrane</keyword>
<dbReference type="OrthoDB" id="9810730at2"/>
<keyword evidence="7 20" id="KW-0418">Kinase</keyword>
<dbReference type="InterPro" id="IPR004358">
    <property type="entry name" value="Sig_transdc_His_kin-like_C"/>
</dbReference>
<dbReference type="InterPro" id="IPR036097">
    <property type="entry name" value="HisK_dim/P_sf"/>
</dbReference>
<dbReference type="Proteomes" id="UP000035955">
    <property type="component" value="Unassembled WGS sequence"/>
</dbReference>
<dbReference type="SUPFAM" id="SSF55785">
    <property type="entry name" value="PYP-like sensor domain (PAS domain)"/>
    <property type="match status" value="2"/>
</dbReference>
<dbReference type="Pfam" id="PF05227">
    <property type="entry name" value="CHASE3"/>
    <property type="match status" value="1"/>
</dbReference>
<comment type="catalytic activity">
    <reaction evidence="1">
        <text>ATP + protein L-histidine = ADP + protein N-phospho-L-histidine.</text>
        <dbReference type="EC" id="2.7.13.3"/>
    </reaction>
</comment>
<sequence length="1002" mass="108714">MTTEAGPPARAATQPAWRHLTGSPLAVLLIAVALGSGVWNYVAASQNRAEAARQNAVVAQSEHVLSTIKDLETGMRGYALTGVEEYLEPYQAALERIDGELADLARLEQDEAARDRLAAQVSAERAFAARVVAARRTGDLSAATALVLTGEGKRTTDAIRALTQATQDRARRDLARIEGAERVRLPVLSLATLAAAAAALALLARLARQRRRESRRMAARLDGVFENAPVGLGFLDRDLTLRHMNPAMQSMCERGLGTGLGAPIWALLPSLRDQLAPMLVAARDQGLVTSNIDVAVPTPSAPGGVRHLQMSFFPLRRDVSDTRSQADGVGLVMSDTTLRRLSEMRLAASEERFRSLTEATAAVVWTTTPEGEFTRVTSEWTRFTGQTPEQAAGRGFLEAIHPEDRAATEEAWARAVASKSLYEIEHRLRRHDGAWRHMEVRGVPILEQDGRVREWVGAHADITARKEAELQLETAKRAAEEASRAKSQFLANMSHELRTPLSAVIGYAEMLQEEIEDLGEESLLADMRKIESNARHLLGLINDVLDLSKIEAERMEIYPESFDVAATVQDVAATVEALVAKKANTLTVEAGTDLGSAHTDVTKLRQCLINLLSNAAKFTERGRITLSTSRTHEDGIDWLTFGVTDTGIGMSAEQQAKLFQRFTQADASTTRRFGGTGLGLAITRAFAHMLGGDVAVASEPGRGTTFTLRVPARFEERDVPGAMPEAEPAAAPSEASGEQILVVDDDPATRDLLARFLRRDGFQVVTAEDGRAGLAKARALRPRAILLDVTMPHMDGWSVLRALRADEELGATPVVMVTVLDEQNLAFSLGATDYLHKPVEWGQLREVMERFKPTLSEGPILVVDDDADARERMTALLTREGWRVASAENGLAGLEAVAARRPGLILLDLMMPELDGFGFLRRLRARPEWRDIPVVVLTAKDITAEDRRQLAGQADRILQKGQLSFADLAAALRGIVEPSAAADGEASQAPPPVAQAGVTTPG</sequence>
<evidence type="ECO:0000256" key="12">
    <source>
        <dbReference type="PROSITE-ProRule" id="PRU00169"/>
    </source>
</evidence>
<dbReference type="GO" id="GO:0005886">
    <property type="term" value="C:plasma membrane"/>
    <property type="evidence" value="ECO:0007669"/>
    <property type="project" value="TreeGrafter"/>
</dbReference>
<dbReference type="InterPro" id="IPR011006">
    <property type="entry name" value="CheY-like_superfamily"/>
</dbReference>
<dbReference type="InterPro" id="IPR003661">
    <property type="entry name" value="HisK_dim/P_dom"/>
</dbReference>
<evidence type="ECO:0000256" key="11">
    <source>
        <dbReference type="ARBA" id="ARBA00023306"/>
    </source>
</evidence>
<keyword evidence="6" id="KW-0547">Nucleotide-binding</keyword>
<evidence type="ECO:0000259" key="17">
    <source>
        <dbReference type="PROSITE" id="PS50110"/>
    </source>
</evidence>
<dbReference type="SMART" id="SM00086">
    <property type="entry name" value="PAC"/>
    <property type="match status" value="1"/>
</dbReference>
<dbReference type="Gene3D" id="3.30.565.10">
    <property type="entry name" value="Histidine kinase-like ATPase, C-terminal domain"/>
    <property type="match status" value="1"/>
</dbReference>
<dbReference type="PROSITE" id="PS50109">
    <property type="entry name" value="HIS_KIN"/>
    <property type="match status" value="1"/>
</dbReference>
<dbReference type="PRINTS" id="PR00344">
    <property type="entry name" value="BCTRLSENSOR"/>
</dbReference>
<evidence type="ECO:0000256" key="4">
    <source>
        <dbReference type="ARBA" id="ARBA00022553"/>
    </source>
</evidence>
<dbReference type="InterPro" id="IPR036890">
    <property type="entry name" value="HATPase_C_sf"/>
</dbReference>
<dbReference type="EMBL" id="LABY01000041">
    <property type="protein sequence ID" value="KMO40813.1"/>
    <property type="molecule type" value="Genomic_DNA"/>
</dbReference>
<evidence type="ECO:0000256" key="5">
    <source>
        <dbReference type="ARBA" id="ARBA00022679"/>
    </source>
</evidence>
<feature type="coiled-coil region" evidence="13">
    <location>
        <begin position="465"/>
        <end position="492"/>
    </location>
</feature>
<dbReference type="AlphaFoldDB" id="A0A0J6T5H1"/>
<dbReference type="InterPro" id="IPR001610">
    <property type="entry name" value="PAC"/>
</dbReference>
<dbReference type="Pfam" id="PF08448">
    <property type="entry name" value="PAS_4"/>
    <property type="match status" value="1"/>
</dbReference>
<dbReference type="InterPro" id="IPR001789">
    <property type="entry name" value="Sig_transdc_resp-reg_receiver"/>
</dbReference>
<dbReference type="Pfam" id="PF08447">
    <property type="entry name" value="PAS_3"/>
    <property type="match status" value="1"/>
</dbReference>
<evidence type="ECO:0000256" key="2">
    <source>
        <dbReference type="ARBA" id="ARBA00004370"/>
    </source>
</evidence>
<dbReference type="CDD" id="cd19410">
    <property type="entry name" value="HK9-like_sensor"/>
    <property type="match status" value="1"/>
</dbReference>
<evidence type="ECO:0000256" key="10">
    <source>
        <dbReference type="ARBA" id="ARBA00023136"/>
    </source>
</evidence>
<feature type="modified residue" description="4-aspartylphosphate" evidence="12">
    <location>
        <position position="908"/>
    </location>
</feature>
<keyword evidence="13" id="KW-0175">Coiled coil</keyword>
<evidence type="ECO:0000256" key="8">
    <source>
        <dbReference type="ARBA" id="ARBA00022840"/>
    </source>
</evidence>
<feature type="domain" description="Response regulatory" evidence="17">
    <location>
        <begin position="739"/>
        <end position="852"/>
    </location>
</feature>
<protein>
    <recommendedName>
        <fullName evidence="3">histidine kinase</fullName>
        <ecNumber evidence="3">2.7.13.3</ecNumber>
    </recommendedName>
</protein>
<dbReference type="InterPro" id="IPR000014">
    <property type="entry name" value="PAS"/>
</dbReference>
<dbReference type="PROSITE" id="PS50112">
    <property type="entry name" value="PAS"/>
    <property type="match status" value="1"/>
</dbReference>
<evidence type="ECO:0000256" key="1">
    <source>
        <dbReference type="ARBA" id="ARBA00000085"/>
    </source>
</evidence>
<dbReference type="InterPro" id="IPR013656">
    <property type="entry name" value="PAS_4"/>
</dbReference>
<evidence type="ECO:0000256" key="3">
    <source>
        <dbReference type="ARBA" id="ARBA00012438"/>
    </source>
</evidence>
<dbReference type="FunFam" id="3.30.450.20:FF:000099">
    <property type="entry name" value="Sensory box sensor histidine kinase"/>
    <property type="match status" value="1"/>
</dbReference>
<dbReference type="SMART" id="SM00387">
    <property type="entry name" value="HATPase_c"/>
    <property type="match status" value="1"/>
</dbReference>
<evidence type="ECO:0000256" key="6">
    <source>
        <dbReference type="ARBA" id="ARBA00022741"/>
    </source>
</evidence>
<dbReference type="FunFam" id="3.30.565.10:FF:000010">
    <property type="entry name" value="Sensor histidine kinase RcsC"/>
    <property type="match status" value="1"/>
</dbReference>
<evidence type="ECO:0000256" key="14">
    <source>
        <dbReference type="SAM" id="MobiDB-lite"/>
    </source>
</evidence>
<evidence type="ECO:0000256" key="7">
    <source>
        <dbReference type="ARBA" id="ARBA00022777"/>
    </source>
</evidence>
<comment type="caution">
    <text evidence="20">The sequence shown here is derived from an EMBL/GenBank/DDBJ whole genome shotgun (WGS) entry which is preliminary data.</text>
</comment>
<dbReference type="EC" id="2.7.13.3" evidence="3"/>
<dbReference type="InterPro" id="IPR000700">
    <property type="entry name" value="PAS-assoc_C"/>
</dbReference>
<dbReference type="NCBIfam" id="TIGR00229">
    <property type="entry name" value="sensory_box"/>
    <property type="match status" value="1"/>
</dbReference>
<accession>A0A0J6T5H1</accession>
<dbReference type="CDD" id="cd00082">
    <property type="entry name" value="HisKA"/>
    <property type="match status" value="1"/>
</dbReference>
<dbReference type="CDD" id="cd00130">
    <property type="entry name" value="PAS"/>
    <property type="match status" value="1"/>
</dbReference>
<feature type="domain" description="PAC" evidence="19">
    <location>
        <begin position="422"/>
        <end position="474"/>
    </location>
</feature>
<dbReference type="InterPro" id="IPR003594">
    <property type="entry name" value="HATPase_dom"/>
</dbReference>
<dbReference type="InterPro" id="IPR005467">
    <property type="entry name" value="His_kinase_dom"/>
</dbReference>
<evidence type="ECO:0000256" key="9">
    <source>
        <dbReference type="ARBA" id="ARBA00023012"/>
    </source>
</evidence>
<dbReference type="Pfam" id="PF02518">
    <property type="entry name" value="HATPase_c"/>
    <property type="match status" value="1"/>
</dbReference>
<evidence type="ECO:0000259" key="16">
    <source>
        <dbReference type="PROSITE" id="PS50109"/>
    </source>
</evidence>
<dbReference type="RefSeq" id="WP_048443458.1">
    <property type="nucleotide sequence ID" value="NZ_LABY01000041.1"/>
</dbReference>
<keyword evidence="15" id="KW-1133">Transmembrane helix</keyword>
<feature type="modified residue" description="4-aspartylphosphate" evidence="12">
    <location>
        <position position="788"/>
    </location>
</feature>
<dbReference type="SMART" id="SM00091">
    <property type="entry name" value="PAS"/>
    <property type="match status" value="2"/>
</dbReference>
<feature type="domain" description="Histidine kinase" evidence="16">
    <location>
        <begin position="492"/>
        <end position="714"/>
    </location>
</feature>
<evidence type="ECO:0000313" key="20">
    <source>
        <dbReference type="EMBL" id="KMO40813.1"/>
    </source>
</evidence>
<keyword evidence="11" id="KW-0131">Cell cycle</keyword>
<name>A0A0J6T5H1_9HYPH</name>
<proteinExistence type="predicted"/>
<dbReference type="SMART" id="SM00388">
    <property type="entry name" value="HisKA"/>
    <property type="match status" value="1"/>
</dbReference>
<feature type="region of interest" description="Disordered" evidence="14">
    <location>
        <begin position="981"/>
        <end position="1002"/>
    </location>
</feature>